<dbReference type="AlphaFoldDB" id="A0A5M9MZ45"/>
<dbReference type="Proteomes" id="UP000324241">
    <property type="component" value="Unassembled WGS sequence"/>
</dbReference>
<comment type="similarity">
    <text evidence="2">Belongs to the AB hydrolase superfamily. Epoxide hydrolase family.</text>
</comment>
<keyword evidence="1" id="KW-0378">Hydrolase</keyword>
<dbReference type="EMBL" id="QUQM01000004">
    <property type="protein sequence ID" value="KAA8647677.1"/>
    <property type="molecule type" value="Genomic_DNA"/>
</dbReference>
<name>A0A5M9MZ45_9EURO</name>
<dbReference type="PRINTS" id="PR00412">
    <property type="entry name" value="EPOXHYDRLASE"/>
</dbReference>
<dbReference type="PANTHER" id="PTHR43329">
    <property type="entry name" value="EPOXIDE HYDROLASE"/>
    <property type="match status" value="1"/>
</dbReference>
<dbReference type="VEuPathDB" id="FungiDB:EYZ11_006863"/>
<dbReference type="OrthoDB" id="1735926at2759"/>
<evidence type="ECO:0000313" key="5">
    <source>
        <dbReference type="Proteomes" id="UP000324241"/>
    </source>
</evidence>
<accession>A0A5M9MZ45</accession>
<evidence type="ECO:0000256" key="2">
    <source>
        <dbReference type="ARBA" id="ARBA00038334"/>
    </source>
</evidence>
<feature type="domain" description="AB hydrolase-1" evidence="3">
    <location>
        <begin position="47"/>
        <end position="180"/>
    </location>
</feature>
<dbReference type="RefSeq" id="XP_033427038.1">
    <property type="nucleotide sequence ID" value="XM_033571006.1"/>
</dbReference>
<dbReference type="Pfam" id="PF00561">
    <property type="entry name" value="Abhydrolase_1"/>
    <property type="match status" value="1"/>
</dbReference>
<evidence type="ECO:0000313" key="4">
    <source>
        <dbReference type="EMBL" id="KAA8647677.1"/>
    </source>
</evidence>
<evidence type="ECO:0000259" key="3">
    <source>
        <dbReference type="Pfam" id="PF00561"/>
    </source>
</evidence>
<reference evidence="4 5" key="1">
    <citation type="submission" date="2019-08" db="EMBL/GenBank/DDBJ databases">
        <title>The genome sequence of a newly discovered highly antifungal drug resistant Aspergillus species, Aspergillus tanneri NIH 1004.</title>
        <authorList>
            <person name="Mounaud S."/>
            <person name="Singh I."/>
            <person name="Joardar V."/>
            <person name="Pakala S."/>
            <person name="Pakala S."/>
            <person name="Venepally P."/>
            <person name="Chung J.K."/>
            <person name="Losada L."/>
            <person name="Nierman W.C."/>
        </authorList>
    </citation>
    <scope>NUCLEOTIDE SEQUENCE [LARGE SCALE GENOMIC DNA]</scope>
    <source>
        <strain evidence="4 5">NIH1004</strain>
    </source>
</reference>
<proteinExistence type="inferred from homology"/>
<dbReference type="GO" id="GO:0016787">
    <property type="term" value="F:hydrolase activity"/>
    <property type="evidence" value="ECO:0007669"/>
    <property type="project" value="UniProtKB-KW"/>
</dbReference>
<dbReference type="InterPro" id="IPR029058">
    <property type="entry name" value="AB_hydrolase_fold"/>
</dbReference>
<dbReference type="GeneID" id="54329073"/>
<dbReference type="InterPro" id="IPR000639">
    <property type="entry name" value="Epox_hydrolase-like"/>
</dbReference>
<gene>
    <name evidence="4" type="ORF">ATNIH1004_006371</name>
</gene>
<dbReference type="InterPro" id="IPR000073">
    <property type="entry name" value="AB_hydrolase_1"/>
</dbReference>
<evidence type="ECO:0000256" key="1">
    <source>
        <dbReference type="ARBA" id="ARBA00022801"/>
    </source>
</evidence>
<protein>
    <recommendedName>
        <fullName evidence="3">AB hydrolase-1 domain-containing protein</fullName>
    </recommendedName>
</protein>
<sequence>MFTDSGTQSIKKINIVDDPRIRRCSSTINGKTYGYLLAEPEGGFTRTVFLIHGFPDLSSAWRNQIPLFLKFGFRVVCPDCIGYGRSVSYICPGGIEMGTKMRTKDAPTGSIIPYTFKSHADDFVQLAKQLNCENIIVGGHDWGAVIAYRCALYYPDFITHLFTFVIPYIAPSFKWVETDVLVNRFPSLGYQLQFGSDDGVIESFTREKAGIRAFLNALYGGTSPAGKYAMDVTKGVDLELAPKLQHTRLVSPEELDFYVEEFARNGLPCNYYRNRKQNFEDELVFKDKPDAAFITCPTLFIRSVDDAIVTSVMVASMGTMVPNLTLKDVKAGHWILWQKPVEVNDILTGWMRQQGLVAEDTFGHL</sequence>
<dbReference type="Gene3D" id="3.40.50.1820">
    <property type="entry name" value="alpha/beta hydrolase"/>
    <property type="match status" value="1"/>
</dbReference>
<dbReference type="SUPFAM" id="SSF53474">
    <property type="entry name" value="alpha/beta-Hydrolases"/>
    <property type="match status" value="1"/>
</dbReference>
<comment type="caution">
    <text evidence="4">The sequence shown here is derived from an EMBL/GenBank/DDBJ whole genome shotgun (WGS) entry which is preliminary data.</text>
</comment>
<organism evidence="4 5">
    <name type="scientific">Aspergillus tanneri</name>
    <dbReference type="NCBI Taxonomy" id="1220188"/>
    <lineage>
        <taxon>Eukaryota</taxon>
        <taxon>Fungi</taxon>
        <taxon>Dikarya</taxon>
        <taxon>Ascomycota</taxon>
        <taxon>Pezizomycotina</taxon>
        <taxon>Eurotiomycetes</taxon>
        <taxon>Eurotiomycetidae</taxon>
        <taxon>Eurotiales</taxon>
        <taxon>Aspergillaceae</taxon>
        <taxon>Aspergillus</taxon>
        <taxon>Aspergillus subgen. Circumdati</taxon>
    </lineage>
</organism>